<keyword evidence="3" id="KW-0812">Transmembrane</keyword>
<dbReference type="RefSeq" id="WP_021803217.1">
    <property type="nucleotide sequence ID" value="NZ_KI273145.1"/>
</dbReference>
<dbReference type="OrthoDB" id="9792686at2"/>
<sequence length="424" mass="49442">MIDSIFNFILTFMEISGIFLLWSKFNDFKRYNLIKYITLTIFMSILNNILVYSHLDYVFIINYAVIILLVKFLFKKSFESTIVEFVITIVLIMVMQLLVLAIFNISTELFNMVLFNNLAVKAFSINTLMITFILMIKKFVSYDKVLGNNGINIQLIYFYLISSLIYILVIKCVWEADYTIIEKNIVIFIVILLVYMAINFKFLKALISLIEEKKNLEAYNRYSKMTIDLVNDVKSKQHDFKNHLSTIYGIAQVSNEEDSKRKIKEYIEGLNESLSKEQYIISLDNRVLAGIIYSKLQRAEEMDIKFKYSINSDTNLMPVKDFELAEILFNLLDNAFEAVAKQDSSRWVELNIDREKENSIIHVRNSGVTLKNTNINEIFKKGFSTKGSQRGFGLYNIKSIVDKYGGSIEITTHNYITEFRLVFH</sequence>
<feature type="transmembrane region" description="Helical" evidence="3">
    <location>
        <begin position="86"/>
        <end position="106"/>
    </location>
</feature>
<reference evidence="5 6" key="1">
    <citation type="journal article" date="2013" name="Genome Announc.">
        <title>Draft Genome Sequence of the Hydrogen- and Ethanol-Producing Bacterium Clostridium intestinale Strain URNW.</title>
        <authorList>
            <person name="Lal S."/>
            <person name="Ramachandran U."/>
            <person name="Zhang X."/>
            <person name="Sparling R."/>
            <person name="Levin D.B."/>
        </authorList>
    </citation>
    <scope>NUCLEOTIDE SEQUENCE [LARGE SCALE GENOMIC DNA]</scope>
    <source>
        <strain evidence="5 6">URNW</strain>
    </source>
</reference>
<dbReference type="HOGENOM" id="CLU_020211_16_0_9"/>
<dbReference type="PANTHER" id="PTHR40448">
    <property type="entry name" value="TWO-COMPONENT SENSOR HISTIDINE KINASE"/>
    <property type="match status" value="1"/>
</dbReference>
<name>U2PSN3_9CLOT</name>
<dbReference type="PANTHER" id="PTHR40448:SF1">
    <property type="entry name" value="TWO-COMPONENT SENSOR HISTIDINE KINASE"/>
    <property type="match status" value="1"/>
</dbReference>
<evidence type="ECO:0000256" key="1">
    <source>
        <dbReference type="ARBA" id="ARBA00022777"/>
    </source>
</evidence>
<gene>
    <name evidence="5" type="ORF">CINTURNW_3255</name>
</gene>
<dbReference type="InterPro" id="IPR005467">
    <property type="entry name" value="His_kinase_dom"/>
</dbReference>
<keyword evidence="3" id="KW-1133">Transmembrane helix</keyword>
<dbReference type="Proteomes" id="UP000016721">
    <property type="component" value="Unassembled WGS sequence"/>
</dbReference>
<keyword evidence="1" id="KW-0418">Kinase</keyword>
<feature type="transmembrane region" description="Helical" evidence="3">
    <location>
        <begin position="156"/>
        <end position="174"/>
    </location>
</feature>
<comment type="caution">
    <text evidence="5">The sequence shown here is derived from an EMBL/GenBank/DDBJ whole genome shotgun (WGS) entry which is preliminary data.</text>
</comment>
<dbReference type="GO" id="GO:0000160">
    <property type="term" value="P:phosphorelay signal transduction system"/>
    <property type="evidence" value="ECO:0007669"/>
    <property type="project" value="UniProtKB-KW"/>
</dbReference>
<proteinExistence type="predicted"/>
<keyword evidence="3" id="KW-0472">Membrane</keyword>
<dbReference type="STRING" id="1294142.CINTURNW_3255"/>
<keyword evidence="1" id="KW-0808">Transferase</keyword>
<organism evidence="5 6">
    <name type="scientific">Clostridium intestinale URNW</name>
    <dbReference type="NCBI Taxonomy" id="1294142"/>
    <lineage>
        <taxon>Bacteria</taxon>
        <taxon>Bacillati</taxon>
        <taxon>Bacillota</taxon>
        <taxon>Clostridia</taxon>
        <taxon>Eubacteriales</taxon>
        <taxon>Clostridiaceae</taxon>
        <taxon>Clostridium</taxon>
    </lineage>
</organism>
<dbReference type="InterPro" id="IPR032834">
    <property type="entry name" value="NatK-like_C"/>
</dbReference>
<feature type="transmembrane region" description="Helical" evidence="3">
    <location>
        <begin position="57"/>
        <end position="74"/>
    </location>
</feature>
<dbReference type="InterPro" id="IPR036890">
    <property type="entry name" value="HATPase_C_sf"/>
</dbReference>
<keyword evidence="6" id="KW-1185">Reference proteome</keyword>
<protein>
    <recommendedName>
        <fullName evidence="4">Histidine kinase domain-containing protein</fullName>
    </recommendedName>
</protein>
<evidence type="ECO:0000256" key="3">
    <source>
        <dbReference type="SAM" id="Phobius"/>
    </source>
</evidence>
<dbReference type="Gene3D" id="3.30.565.10">
    <property type="entry name" value="Histidine kinase-like ATPase, C-terminal domain"/>
    <property type="match status" value="1"/>
</dbReference>
<dbReference type="eggNOG" id="COG3290">
    <property type="taxonomic scope" value="Bacteria"/>
</dbReference>
<dbReference type="PROSITE" id="PS50109">
    <property type="entry name" value="HIS_KIN"/>
    <property type="match status" value="1"/>
</dbReference>
<dbReference type="AlphaFoldDB" id="U2PSN3"/>
<evidence type="ECO:0000313" key="5">
    <source>
        <dbReference type="EMBL" id="ERK29460.1"/>
    </source>
</evidence>
<evidence type="ECO:0000313" key="6">
    <source>
        <dbReference type="Proteomes" id="UP000016721"/>
    </source>
</evidence>
<feature type="transmembrane region" description="Helical" evidence="3">
    <location>
        <begin position="118"/>
        <end position="136"/>
    </location>
</feature>
<dbReference type="Gene3D" id="1.10.287.130">
    <property type="match status" value="1"/>
</dbReference>
<accession>U2PSN3</accession>
<feature type="transmembrane region" description="Helical" evidence="3">
    <location>
        <begin position="6"/>
        <end position="22"/>
    </location>
</feature>
<dbReference type="EMBL" id="APJA01000018">
    <property type="protein sequence ID" value="ERK29460.1"/>
    <property type="molecule type" value="Genomic_DNA"/>
</dbReference>
<evidence type="ECO:0000256" key="2">
    <source>
        <dbReference type="ARBA" id="ARBA00023012"/>
    </source>
</evidence>
<feature type="transmembrane region" description="Helical" evidence="3">
    <location>
        <begin position="180"/>
        <end position="198"/>
    </location>
</feature>
<dbReference type="Pfam" id="PF14501">
    <property type="entry name" value="HATPase_c_5"/>
    <property type="match status" value="1"/>
</dbReference>
<dbReference type="SUPFAM" id="SSF55874">
    <property type="entry name" value="ATPase domain of HSP90 chaperone/DNA topoisomerase II/histidine kinase"/>
    <property type="match status" value="1"/>
</dbReference>
<dbReference type="SMART" id="SM00387">
    <property type="entry name" value="HATPase_c"/>
    <property type="match status" value="1"/>
</dbReference>
<dbReference type="GO" id="GO:0042802">
    <property type="term" value="F:identical protein binding"/>
    <property type="evidence" value="ECO:0007669"/>
    <property type="project" value="TreeGrafter"/>
</dbReference>
<dbReference type="GO" id="GO:0016301">
    <property type="term" value="F:kinase activity"/>
    <property type="evidence" value="ECO:0007669"/>
    <property type="project" value="UniProtKB-KW"/>
</dbReference>
<dbReference type="InterPro" id="IPR003594">
    <property type="entry name" value="HATPase_dom"/>
</dbReference>
<feature type="domain" description="Histidine kinase" evidence="4">
    <location>
        <begin position="235"/>
        <end position="424"/>
    </location>
</feature>
<keyword evidence="2" id="KW-0902">Two-component regulatory system</keyword>
<dbReference type="PATRIC" id="fig|1294142.3.peg.3398"/>
<evidence type="ECO:0000259" key="4">
    <source>
        <dbReference type="PROSITE" id="PS50109"/>
    </source>
</evidence>